<dbReference type="OrthoDB" id="9845095at2"/>
<protein>
    <recommendedName>
        <fullName evidence="4">HEAT repeat protein</fullName>
    </recommendedName>
</protein>
<reference evidence="2 3" key="1">
    <citation type="submission" date="2016-11" db="EMBL/GenBank/DDBJ databases">
        <authorList>
            <person name="Jaros S."/>
            <person name="Januszkiewicz K."/>
            <person name="Wedrychowicz H."/>
        </authorList>
    </citation>
    <scope>NUCLEOTIDE SEQUENCE [LARGE SCALE GENOMIC DNA]</scope>
    <source>
        <strain evidence="2 3">CECT 7868</strain>
    </source>
</reference>
<accession>A0A1M6B553</accession>
<dbReference type="Gene3D" id="1.25.10.10">
    <property type="entry name" value="Leucine-rich Repeat Variant"/>
    <property type="match status" value="1"/>
</dbReference>
<dbReference type="EMBL" id="FQXZ01000040">
    <property type="protein sequence ID" value="SHI43790.1"/>
    <property type="molecule type" value="Genomic_DNA"/>
</dbReference>
<dbReference type="AlphaFoldDB" id="A0A1M6B553"/>
<evidence type="ECO:0000256" key="1">
    <source>
        <dbReference type="SAM" id="MobiDB-lite"/>
    </source>
</evidence>
<evidence type="ECO:0000313" key="3">
    <source>
        <dbReference type="Proteomes" id="UP000184608"/>
    </source>
</evidence>
<name>A0A1M6B553_9VIBR</name>
<organism evidence="2 3">
    <name type="scientific">Vibrio aerogenes CECT 7868</name>
    <dbReference type="NCBI Taxonomy" id="1216006"/>
    <lineage>
        <taxon>Bacteria</taxon>
        <taxon>Pseudomonadati</taxon>
        <taxon>Pseudomonadota</taxon>
        <taxon>Gammaproteobacteria</taxon>
        <taxon>Vibrionales</taxon>
        <taxon>Vibrionaceae</taxon>
        <taxon>Vibrio</taxon>
    </lineage>
</organism>
<proteinExistence type="predicted"/>
<evidence type="ECO:0000313" key="2">
    <source>
        <dbReference type="EMBL" id="SHI43790.1"/>
    </source>
</evidence>
<dbReference type="Proteomes" id="UP000184608">
    <property type="component" value="Unassembled WGS sequence"/>
</dbReference>
<feature type="compositionally biased region" description="Polar residues" evidence="1">
    <location>
        <begin position="59"/>
        <end position="72"/>
    </location>
</feature>
<dbReference type="SUPFAM" id="SSF48371">
    <property type="entry name" value="ARM repeat"/>
    <property type="match status" value="1"/>
</dbReference>
<dbReference type="InterPro" id="IPR011989">
    <property type="entry name" value="ARM-like"/>
</dbReference>
<dbReference type="RefSeq" id="WP_073605325.1">
    <property type="nucleotide sequence ID" value="NZ_FQXZ01000040.1"/>
</dbReference>
<keyword evidence="3" id="KW-1185">Reference proteome</keyword>
<dbReference type="InterPro" id="IPR016024">
    <property type="entry name" value="ARM-type_fold"/>
</dbReference>
<sequence>MYRKLILLVGGAAVASYGLMTWLQPETHSATLSLRWSKADTHHAAETPASAQPAVALKRQSTPDTSGSAMTPNTQLDITATAINPDMPVMLSIQDLFARIDASGRVPDDLFQALQKRLETDDHALNDIMTMIESTDLGYEEKYLLAELLSTRKDSAPIDFTLSLMQSASAQSLSVGAELATSLMMNGRPADILAPLVQGSYSQDAQAQIDQVISRVPNASMDETQRTEVEHLLTGYIDSTSGKMKSVAIESLAGVVAGDAQKLKSLFHEYADDGNDAVRYSAIEALYQLEPAQFDSGIAKDLQTIANNSSESMSVRASAMELLASYQESPGS</sequence>
<gene>
    <name evidence="2" type="ORF">VA7868_03711</name>
</gene>
<feature type="region of interest" description="Disordered" evidence="1">
    <location>
        <begin position="43"/>
        <end position="72"/>
    </location>
</feature>
<evidence type="ECO:0008006" key="4">
    <source>
        <dbReference type="Google" id="ProtNLM"/>
    </source>
</evidence>